<keyword evidence="10" id="KW-1185">Reference proteome</keyword>
<evidence type="ECO:0000313" key="4">
    <source>
        <dbReference type="EMBL" id="CAF1026703.1"/>
    </source>
</evidence>
<evidence type="ECO:0000313" key="2">
    <source>
        <dbReference type="EMBL" id="CAF0986143.1"/>
    </source>
</evidence>
<dbReference type="Proteomes" id="UP000663854">
    <property type="component" value="Unassembled WGS sequence"/>
</dbReference>
<keyword evidence="1" id="KW-0472">Membrane</keyword>
<dbReference type="Proteomes" id="UP000663864">
    <property type="component" value="Unassembled WGS sequence"/>
</dbReference>
<dbReference type="Proteomes" id="UP000663889">
    <property type="component" value="Unassembled WGS sequence"/>
</dbReference>
<gene>
    <name evidence="9" type="ORF">FNK824_LOCUS35740</name>
    <name evidence="8" type="ORF">JBS370_LOCUS22914</name>
    <name evidence="6" type="ORF">JXQ802_LOCUS21735</name>
    <name evidence="7" type="ORF">OTI717_LOCUS20782</name>
    <name evidence="4" type="ORF">PYM288_LOCUS15913</name>
    <name evidence="3" type="ORF">RFH988_LOCUS14474</name>
    <name evidence="2" type="ORF">SEV965_LOCUS10017</name>
    <name evidence="5" type="ORF">ZHD862_LOCUS16465</name>
</gene>
<evidence type="ECO:0000313" key="7">
    <source>
        <dbReference type="EMBL" id="CAF3844400.1"/>
    </source>
</evidence>
<organism evidence="2 11">
    <name type="scientific">Rotaria sordida</name>
    <dbReference type="NCBI Taxonomy" id="392033"/>
    <lineage>
        <taxon>Eukaryota</taxon>
        <taxon>Metazoa</taxon>
        <taxon>Spiralia</taxon>
        <taxon>Gnathifera</taxon>
        <taxon>Rotifera</taxon>
        <taxon>Eurotatoria</taxon>
        <taxon>Bdelloidea</taxon>
        <taxon>Philodinida</taxon>
        <taxon>Philodinidae</taxon>
        <taxon>Rotaria</taxon>
    </lineage>
</organism>
<keyword evidence="1" id="KW-1133">Transmembrane helix</keyword>
<feature type="transmembrane region" description="Helical" evidence="1">
    <location>
        <begin position="31"/>
        <end position="52"/>
    </location>
</feature>
<dbReference type="EMBL" id="CAJOBD010003286">
    <property type="protein sequence ID" value="CAF3939478.1"/>
    <property type="molecule type" value="Genomic_DNA"/>
</dbReference>
<dbReference type="EMBL" id="CAJOAX010003256">
    <property type="protein sequence ID" value="CAF3844400.1"/>
    <property type="molecule type" value="Genomic_DNA"/>
</dbReference>
<evidence type="ECO:0000313" key="5">
    <source>
        <dbReference type="EMBL" id="CAF1078685.1"/>
    </source>
</evidence>
<dbReference type="Proteomes" id="UP000663836">
    <property type="component" value="Unassembled WGS sequence"/>
</dbReference>
<keyword evidence="1" id="KW-0812">Transmembrane</keyword>
<dbReference type="Proteomes" id="UP000663870">
    <property type="component" value="Unassembled WGS sequence"/>
</dbReference>
<evidence type="ECO:0000313" key="8">
    <source>
        <dbReference type="EMBL" id="CAF3939478.1"/>
    </source>
</evidence>
<dbReference type="Proteomes" id="UP000663882">
    <property type="component" value="Unassembled WGS sequence"/>
</dbReference>
<evidence type="ECO:0000313" key="9">
    <source>
        <dbReference type="EMBL" id="CAF4190920.1"/>
    </source>
</evidence>
<dbReference type="Proteomes" id="UP000663823">
    <property type="component" value="Unassembled WGS sequence"/>
</dbReference>
<name>A0A814FQH1_9BILA</name>
<dbReference type="EMBL" id="CAJNOT010000777">
    <property type="protein sequence ID" value="CAF1078685.1"/>
    <property type="molecule type" value="Genomic_DNA"/>
</dbReference>
<proteinExistence type="predicted"/>
<evidence type="ECO:0000313" key="10">
    <source>
        <dbReference type="Proteomes" id="UP000663870"/>
    </source>
</evidence>
<evidence type="ECO:0000313" key="3">
    <source>
        <dbReference type="EMBL" id="CAF1007082.1"/>
    </source>
</evidence>
<dbReference type="EMBL" id="CAJOBE010015561">
    <property type="protein sequence ID" value="CAF4190920.1"/>
    <property type="molecule type" value="Genomic_DNA"/>
</dbReference>
<evidence type="ECO:0000256" key="1">
    <source>
        <dbReference type="SAM" id="Phobius"/>
    </source>
</evidence>
<dbReference type="EMBL" id="CAJNOL010000645">
    <property type="protein sequence ID" value="CAF1151134.1"/>
    <property type="molecule type" value="Genomic_DNA"/>
</dbReference>
<evidence type="ECO:0000313" key="6">
    <source>
        <dbReference type="EMBL" id="CAF1151134.1"/>
    </source>
</evidence>
<dbReference type="SUPFAM" id="SSF57262">
    <property type="entry name" value="Leech antihemostatic proteins"/>
    <property type="match status" value="1"/>
</dbReference>
<dbReference type="OrthoDB" id="10333438at2759"/>
<reference evidence="2" key="1">
    <citation type="submission" date="2021-02" db="EMBL/GenBank/DDBJ databases">
        <authorList>
            <person name="Nowell W R."/>
        </authorList>
    </citation>
    <scope>NUCLEOTIDE SEQUENCE</scope>
</reference>
<dbReference type="EMBL" id="CAJNOO010000670">
    <property type="protein sequence ID" value="CAF1007082.1"/>
    <property type="molecule type" value="Genomic_DNA"/>
</dbReference>
<dbReference type="EMBL" id="CAJNOU010000401">
    <property type="protein sequence ID" value="CAF0986143.1"/>
    <property type="molecule type" value="Genomic_DNA"/>
</dbReference>
<accession>A0A814FQH1</accession>
<dbReference type="EMBL" id="CAJNOH010000394">
    <property type="protein sequence ID" value="CAF1026703.1"/>
    <property type="molecule type" value="Genomic_DNA"/>
</dbReference>
<dbReference type="Proteomes" id="UP000663874">
    <property type="component" value="Unassembled WGS sequence"/>
</dbReference>
<comment type="caution">
    <text evidence="2">The sequence shown here is derived from an EMBL/GenBank/DDBJ whole genome shotgun (WGS) entry which is preliminary data.</text>
</comment>
<protein>
    <submittedName>
        <fullName evidence="2">Uncharacterized protein</fullName>
    </submittedName>
</protein>
<dbReference type="AlphaFoldDB" id="A0A814FQH1"/>
<evidence type="ECO:0000313" key="11">
    <source>
        <dbReference type="Proteomes" id="UP000663889"/>
    </source>
</evidence>
<dbReference type="InterPro" id="IPR011061">
    <property type="entry name" value="Hirudin/antistatin"/>
</dbReference>
<sequence length="118" mass="12902">MLCLSILINTDLKPSKSSVVLENLQETIFTMLNQIISILLSVLLCGTLLVLANPAASVEEQRRAISWPGDFGPSNPFCMPMLCFMPCNCGSYRDHRGCDSCNCRPCDGSGWGDNWAIA</sequence>
<dbReference type="GO" id="GO:0004857">
    <property type="term" value="F:enzyme inhibitor activity"/>
    <property type="evidence" value="ECO:0007669"/>
    <property type="project" value="InterPro"/>
</dbReference>